<feature type="transmembrane region" description="Helical" evidence="1">
    <location>
        <begin position="297"/>
        <end position="316"/>
    </location>
</feature>
<feature type="transmembrane region" description="Helical" evidence="1">
    <location>
        <begin position="336"/>
        <end position="354"/>
    </location>
</feature>
<feature type="transmembrane region" description="Helical" evidence="1">
    <location>
        <begin position="261"/>
        <end position="285"/>
    </location>
</feature>
<dbReference type="STRING" id="1838285.SCAL_000400"/>
<keyword evidence="1" id="KW-0472">Membrane</keyword>
<keyword evidence="1" id="KW-0812">Transmembrane</keyword>
<feature type="transmembrane region" description="Helical" evidence="1">
    <location>
        <begin position="163"/>
        <end position="181"/>
    </location>
</feature>
<evidence type="ECO:0000313" key="2">
    <source>
        <dbReference type="EMBL" id="OFV68724.1"/>
    </source>
</evidence>
<dbReference type="Pfam" id="PF04123">
    <property type="entry name" value="DUF373"/>
    <property type="match status" value="1"/>
</dbReference>
<keyword evidence="1" id="KW-1133">Transmembrane helix</keyword>
<accession>A0A1F2PCG8</accession>
<evidence type="ECO:0000256" key="1">
    <source>
        <dbReference type="SAM" id="Phobius"/>
    </source>
</evidence>
<dbReference type="EMBL" id="LYOS01000001">
    <property type="protein sequence ID" value="OFV68724.1"/>
    <property type="molecule type" value="Genomic_DNA"/>
</dbReference>
<dbReference type="PATRIC" id="fig|1838285.3.peg.406"/>
<name>A0A1F2PCG8_9EURY</name>
<protein>
    <submittedName>
        <fullName evidence="2">Membrane protein containing DUF373</fullName>
    </submittedName>
</protein>
<gene>
    <name evidence="2" type="ORF">SCAL_000400</name>
</gene>
<dbReference type="AlphaFoldDB" id="A0A1F2PCG8"/>
<keyword evidence="3" id="KW-1185">Reference proteome</keyword>
<dbReference type="InterPro" id="IPR007254">
    <property type="entry name" value="DUF373"/>
</dbReference>
<organism evidence="2 3">
    <name type="scientific">Candidatus Syntropharchaeum caldarium</name>
    <dbReference type="NCBI Taxonomy" id="1838285"/>
    <lineage>
        <taxon>Archaea</taxon>
        <taxon>Methanobacteriati</taxon>
        <taxon>Methanobacteriota</taxon>
        <taxon>Stenosarchaea group</taxon>
        <taxon>Methanomicrobia</taxon>
        <taxon>Methanosarcinales</taxon>
        <taxon>ANME-2 cluster</taxon>
        <taxon>Candidatus Syntropharchaeum</taxon>
    </lineage>
</organism>
<proteinExistence type="predicted"/>
<reference evidence="2" key="1">
    <citation type="submission" date="2016-05" db="EMBL/GenBank/DDBJ databases">
        <title>Microbial consortia oxidize butane by reversing methanogenesis.</title>
        <authorList>
            <person name="Laso-Perez R."/>
            <person name="Richter M."/>
            <person name="Wegener G."/>
            <person name="Musat F."/>
        </authorList>
    </citation>
    <scope>NUCLEOTIDE SEQUENCE [LARGE SCALE GENOMIC DNA]</scope>
    <source>
        <strain evidence="2">BOX2</strain>
    </source>
</reference>
<feature type="transmembrane region" description="Helical" evidence="1">
    <location>
        <begin position="220"/>
        <end position="241"/>
    </location>
</feature>
<sequence>MEKDEKILIICIDRDDDLGRKTGIETPIIGREVNLKSAMELGLADPEESDMNCILGGIKLYDRLIAEKREVEIVTLGGSEEVGVVSDMIIAEKLDNVLERIEATRAIVVSDGADDEFILPLIQSRIPIDSVHRVVVRQSERLESAFYLIKQTLLDPRFSRSTLIPAGLVSLIYAVSIIFGHPEWATVSIFAFIGIYLLFLGVGLGDLMQNFFSAVKESFYGGKITFVTYIAALIIALVGTVQGGVGTWNYYVLHYSELPGYLLLFMVFLNESIWWYTGAGVLSWCGRMINMYLDRGAYWRHWASPLIILAFGLMMWGGSESVRLILEGSSGEGVRLLIFSIMGAVLISIIGVWISQSIKNYYSEDDQIEKDII</sequence>
<dbReference type="PANTHER" id="PTHR38815:SF1">
    <property type="entry name" value="DUF373 FAMILY PROTEIN"/>
    <property type="match status" value="1"/>
</dbReference>
<dbReference type="PANTHER" id="PTHR38815">
    <property type="entry name" value="HYPOTHETICAL MEMBRANE PROTEIN, CONSERVED, DUF373 FAMILY"/>
    <property type="match status" value="1"/>
</dbReference>
<feature type="transmembrane region" description="Helical" evidence="1">
    <location>
        <begin position="187"/>
        <end position="208"/>
    </location>
</feature>
<comment type="caution">
    <text evidence="2">The sequence shown here is derived from an EMBL/GenBank/DDBJ whole genome shotgun (WGS) entry which is preliminary data.</text>
</comment>
<evidence type="ECO:0000313" key="3">
    <source>
        <dbReference type="Proteomes" id="UP000186940"/>
    </source>
</evidence>
<dbReference type="Proteomes" id="UP000186940">
    <property type="component" value="Unassembled WGS sequence"/>
</dbReference>